<dbReference type="Gene3D" id="3.40.50.1820">
    <property type="entry name" value="alpha/beta hydrolase"/>
    <property type="match status" value="1"/>
</dbReference>
<dbReference type="InterPro" id="IPR051321">
    <property type="entry name" value="PHA/PHB_synthase"/>
</dbReference>
<feature type="compositionally biased region" description="Low complexity" evidence="1">
    <location>
        <begin position="734"/>
        <end position="746"/>
    </location>
</feature>
<feature type="compositionally biased region" description="Low complexity" evidence="1">
    <location>
        <begin position="774"/>
        <end position="788"/>
    </location>
</feature>
<dbReference type="SUPFAM" id="SSF53474">
    <property type="entry name" value="alpha/beta-Hydrolases"/>
    <property type="match status" value="1"/>
</dbReference>
<dbReference type="EMBL" id="QMDH01000009">
    <property type="protein sequence ID" value="RAZ70382.1"/>
    <property type="molecule type" value="Genomic_DNA"/>
</dbReference>
<gene>
    <name evidence="2" type="ORF">DP202_06605</name>
</gene>
<evidence type="ECO:0000313" key="2">
    <source>
        <dbReference type="EMBL" id="RAZ70382.1"/>
    </source>
</evidence>
<sequence>MSNETFNTQQWTSLMSSPWALTQAAASYTVDAWQRAILYSDVRRQRGDQYRAHLLEETPNVLDFASEFVMSGLDLPRPVNYAMVRILPTIDQPTDEGKRPFIVFDPRAGHGPGIGGFKPDSEIGAALKAGHPCYFVGFLPDPVPGQTIEDVTRADAEFVRRASELHPESVGKPAVIGNCQAGWQVLMAAALWPDLFGPIIVAGAPLSYWAGNNPMRYAGGLLGGSWLTAMTSDLGAGRFDGAWLVRNFESLNPANTWWGKQYNLYANVDTEASRYLSFEKYWGGYVFLNDVEMQYIVDNLFIGNKLSSAEMITSDGMRIDLRNIRSPIVVFCSYGDNITPPPQALGWITDLYRDDSDVLSHDQTIVFATHESIGHLGIFVSGSVGRKEHREFTAGIDIIDLLPAGVYRADVVDAETPEVAADGKYTMLIRPSSVDEVRSIVKPDPQSDRRFAAAEQISNINLGLYRTFLQPWVKACSSSYSAQWMQALHPLRLSYGWWSSAHPLAETIQQATRQIEELRCPVDDTNPFLVAEKELSRSVVFLLDLYRDHRDQLQAWIFESIYGSPWVQALAAQGHSNNESIRPYPGDSPEHREFMEYELGQAQARMLQGGLLEAGVRALFYVLRNRTEGNATRYRHAAQLRDPRHEHERYDMAEWRHLVRGQALLLAYDMDAAISAIPTLLASASADEIRLLASSVEQMIHLAETELSDDERTSLARMLTVFSVAAEQRNLSALPSESTLSETTETGAFGGVQKSKQQVGSKRIAAQPKAPRSPAQQKPKAQVKQPPAKRVPVNRRGRS</sequence>
<name>A0A330GFT7_ENTCL</name>
<dbReference type="PANTHER" id="PTHR36837">
    <property type="entry name" value="POLY(3-HYDROXYALKANOATE) POLYMERASE SUBUNIT PHAC"/>
    <property type="match status" value="1"/>
</dbReference>
<dbReference type="Pfam" id="PF11339">
    <property type="entry name" value="DUF3141"/>
    <property type="match status" value="1"/>
</dbReference>
<dbReference type="InterPro" id="IPR029058">
    <property type="entry name" value="AB_hydrolase_fold"/>
</dbReference>
<dbReference type="PANTHER" id="PTHR36837:SF2">
    <property type="entry name" value="POLY(3-HYDROXYALKANOATE) POLYMERASE SUBUNIT PHAC"/>
    <property type="match status" value="1"/>
</dbReference>
<dbReference type="RefSeq" id="WP_108222951.1">
    <property type="nucleotide sequence ID" value="NZ_CABMNQ010000009.1"/>
</dbReference>
<proteinExistence type="predicted"/>
<comment type="caution">
    <text evidence="2">The sequence shown here is derived from an EMBL/GenBank/DDBJ whole genome shotgun (WGS) entry which is preliminary data.</text>
</comment>
<organism evidence="2 3">
    <name type="scientific">Enterobacter cloacae</name>
    <dbReference type="NCBI Taxonomy" id="550"/>
    <lineage>
        <taxon>Bacteria</taxon>
        <taxon>Pseudomonadati</taxon>
        <taxon>Pseudomonadota</taxon>
        <taxon>Gammaproteobacteria</taxon>
        <taxon>Enterobacterales</taxon>
        <taxon>Enterobacteriaceae</taxon>
        <taxon>Enterobacter</taxon>
        <taxon>Enterobacter cloacae complex</taxon>
    </lineage>
</organism>
<accession>A0A330GFT7</accession>
<dbReference type="InterPro" id="IPR024501">
    <property type="entry name" value="DUF3141"/>
</dbReference>
<reference evidence="2 3" key="1">
    <citation type="submission" date="2018-06" db="EMBL/GenBank/DDBJ databases">
        <title>ACT-28, a chromosomally-encoded AmpC with carbapenemase activity from Enterobacter kobei.</title>
        <authorList>
            <person name="Jousset A.B."/>
            <person name="Oueslati S."/>
            <person name="Bernabeu S."/>
            <person name="Takissian J."/>
            <person name="Creton E."/>
            <person name="Vogel A."/>
            <person name="Cotellon G."/>
            <person name="Bonnin R.A."/>
            <person name="Dortet L."/>
            <person name="Naas T."/>
        </authorList>
    </citation>
    <scope>NUCLEOTIDE SEQUENCE [LARGE SCALE GENOMIC DNA]</scope>
    <source>
        <strain evidence="2 3">99B3</strain>
    </source>
</reference>
<evidence type="ECO:0000256" key="1">
    <source>
        <dbReference type="SAM" id="MobiDB-lite"/>
    </source>
</evidence>
<dbReference type="AlphaFoldDB" id="A0A330GFT7"/>
<evidence type="ECO:0000313" key="3">
    <source>
        <dbReference type="Proteomes" id="UP000251576"/>
    </source>
</evidence>
<feature type="region of interest" description="Disordered" evidence="1">
    <location>
        <begin position="734"/>
        <end position="799"/>
    </location>
</feature>
<dbReference type="Proteomes" id="UP000251576">
    <property type="component" value="Unassembled WGS sequence"/>
</dbReference>
<protein>
    <submittedName>
        <fullName evidence="2">DUF3141 domain-containing protein</fullName>
    </submittedName>
</protein>